<feature type="region of interest" description="Disordered" evidence="1">
    <location>
        <begin position="1"/>
        <end position="162"/>
    </location>
</feature>
<organism evidence="2 3">
    <name type="scientific">Streptomyces alkaliphilus</name>
    <dbReference type="NCBI Taxonomy" id="1472722"/>
    <lineage>
        <taxon>Bacteria</taxon>
        <taxon>Bacillati</taxon>
        <taxon>Actinomycetota</taxon>
        <taxon>Actinomycetes</taxon>
        <taxon>Kitasatosporales</taxon>
        <taxon>Streptomycetaceae</taxon>
        <taxon>Streptomyces</taxon>
    </lineage>
</organism>
<feature type="compositionally biased region" description="Basic and acidic residues" evidence="1">
    <location>
        <begin position="1"/>
        <end position="14"/>
    </location>
</feature>
<proteinExistence type="predicted"/>
<sequence length="162" mass="15826">MTERDRERGEGREPIDEEAAWAAIVAGWDEEPAGRTGGTDTGDDTGGGESPSNGQVAEVGDASGGGEPGAGDGTPGDSGDVKEAGGETGPSARDGGAQDAAPAGAPVVNRAADWLAGAPGAGLPAGAPGEDPGKGPWNGPGPRDWAPAEEEDEGHFVPPEPP</sequence>
<feature type="compositionally biased region" description="Gly residues" evidence="1">
    <location>
        <begin position="35"/>
        <end position="49"/>
    </location>
</feature>
<evidence type="ECO:0000313" key="2">
    <source>
        <dbReference type="EMBL" id="MBB0246278.1"/>
    </source>
</evidence>
<keyword evidence="3" id="KW-1185">Reference proteome</keyword>
<feature type="compositionally biased region" description="Low complexity" evidence="1">
    <location>
        <begin position="92"/>
        <end position="130"/>
    </location>
</feature>
<reference evidence="3" key="1">
    <citation type="submission" date="2019-10" db="EMBL/GenBank/DDBJ databases">
        <title>Streptomyces sp. nov., a novel actinobacterium isolated from alkaline environment.</title>
        <authorList>
            <person name="Golinska P."/>
        </authorList>
    </citation>
    <scope>NUCLEOTIDE SEQUENCE [LARGE SCALE GENOMIC DNA]</scope>
    <source>
        <strain evidence="3">DSM 42118</strain>
    </source>
</reference>
<dbReference type="EMBL" id="VKHT01000812">
    <property type="protein sequence ID" value="MBB0246278.1"/>
    <property type="molecule type" value="Genomic_DNA"/>
</dbReference>
<gene>
    <name evidence="2" type="ORF">FNQ90_19730</name>
</gene>
<accession>A0A7W3TG97</accession>
<name>A0A7W3TG97_9ACTN</name>
<feature type="non-terminal residue" evidence="2">
    <location>
        <position position="162"/>
    </location>
</feature>
<comment type="caution">
    <text evidence="2">The sequence shown here is derived from an EMBL/GenBank/DDBJ whole genome shotgun (WGS) entry which is preliminary data.</text>
</comment>
<feature type="compositionally biased region" description="Gly residues" evidence="1">
    <location>
        <begin position="62"/>
        <end position="76"/>
    </location>
</feature>
<protein>
    <submittedName>
        <fullName evidence="2">Uncharacterized protein</fullName>
    </submittedName>
</protein>
<dbReference type="Proteomes" id="UP000538929">
    <property type="component" value="Unassembled WGS sequence"/>
</dbReference>
<evidence type="ECO:0000313" key="3">
    <source>
        <dbReference type="Proteomes" id="UP000538929"/>
    </source>
</evidence>
<evidence type="ECO:0000256" key="1">
    <source>
        <dbReference type="SAM" id="MobiDB-lite"/>
    </source>
</evidence>
<dbReference type="AlphaFoldDB" id="A0A7W3TG97"/>